<feature type="signal peptide" evidence="1">
    <location>
        <begin position="1"/>
        <end position="39"/>
    </location>
</feature>
<dbReference type="GO" id="GO:0016829">
    <property type="term" value="F:lyase activity"/>
    <property type="evidence" value="ECO:0007669"/>
    <property type="project" value="UniProtKB-KW"/>
</dbReference>
<feature type="chain" id="PRO_5046839682" evidence="1">
    <location>
        <begin position="40"/>
        <end position="362"/>
    </location>
</feature>
<evidence type="ECO:0000313" key="3">
    <source>
        <dbReference type="Proteomes" id="UP000829494"/>
    </source>
</evidence>
<dbReference type="RefSeq" id="WP_003981756.1">
    <property type="nucleotide sequence ID" value="NZ_CP094298.1"/>
</dbReference>
<dbReference type="InterPro" id="IPR051200">
    <property type="entry name" value="Host-pathogen_enzymatic-act"/>
</dbReference>
<accession>A0ABY3YT11</accession>
<dbReference type="Proteomes" id="UP000829494">
    <property type="component" value="Chromosome"/>
</dbReference>
<dbReference type="PANTHER" id="PTHR47197:SF3">
    <property type="entry name" value="DIHYDRO-HEME D1 DEHYDROGENASE"/>
    <property type="match status" value="1"/>
</dbReference>
<dbReference type="InterPro" id="IPR011045">
    <property type="entry name" value="N2O_reductase_N"/>
</dbReference>
<keyword evidence="3" id="KW-1185">Reference proteome</keyword>
<dbReference type="GeneID" id="66860022"/>
<keyword evidence="2" id="KW-0456">Lyase</keyword>
<evidence type="ECO:0000256" key="1">
    <source>
        <dbReference type="SAM" id="SignalP"/>
    </source>
</evidence>
<gene>
    <name evidence="2" type="primary">vgb1</name>
    <name evidence="2" type="ORF">SRIMR7_01970</name>
</gene>
<name>A0ABY3YT11_STRRM</name>
<proteinExistence type="predicted"/>
<reference evidence="2 3" key="1">
    <citation type="submission" date="2022-03" db="EMBL/GenBank/DDBJ databases">
        <title>Complete genome of Streptomyces rimosus ssp. rimosus R7 (=ATCC 10970).</title>
        <authorList>
            <person name="Beganovic S."/>
            <person name="Ruckert C."/>
            <person name="Busche T."/>
            <person name="Kalinowski J."/>
            <person name="Wittmann C."/>
        </authorList>
    </citation>
    <scope>NUCLEOTIDE SEQUENCE [LARGE SCALE GENOMIC DNA]</scope>
    <source>
        <strain evidence="2 3">R7</strain>
    </source>
</reference>
<dbReference type="Gene3D" id="2.130.10.10">
    <property type="entry name" value="YVTN repeat-like/Quinoprotein amine dehydrogenase"/>
    <property type="match status" value="1"/>
</dbReference>
<dbReference type="PANTHER" id="PTHR47197">
    <property type="entry name" value="PROTEIN NIRF"/>
    <property type="match status" value="1"/>
</dbReference>
<dbReference type="EMBL" id="CP094298">
    <property type="protein sequence ID" value="UNZ00895.1"/>
    <property type="molecule type" value="Genomic_DNA"/>
</dbReference>
<evidence type="ECO:0000313" key="2">
    <source>
        <dbReference type="EMBL" id="UNZ00895.1"/>
    </source>
</evidence>
<dbReference type="SUPFAM" id="SSF50974">
    <property type="entry name" value="Nitrous oxide reductase, N-terminal domain"/>
    <property type="match status" value="1"/>
</dbReference>
<sequence length="362" mass="38067">MSAPRTPKSRPAARRLVRHTTALAVAAGSVLAVSGTAVAHDRPAHQPSYRVDTAQLATGLYQSAYSERHHVLWATTAVGRPPVTRSGLLKVDPKTLKTKAAYTPPVTDQATGAVEAVYGVAVDDEHDTVWTTNTRNNSVAVYSQRTGKHLATLPGVAHAREIVVDKRHDLAWASGFGDGSVVAFDTRTFKEKKRVKVEGAGAAGLAVDTHTGTAYATDLTNDRIIAVSPYKSEPRFIPTGDAPIGIELSADGRTAYTANQAAGTLSVVDLRKGTVTRTVTTGAGAISVAADHRSGRVFVANRGSGTTTVVDPEKGTVLADLATGPNPNHVTVRRGTAYVVDKSAAGADRVDSVHRISLTRSR</sequence>
<organism evidence="2 3">
    <name type="scientific">Streptomyces rimosus subsp. rimosus</name>
    <dbReference type="NCBI Taxonomy" id="132474"/>
    <lineage>
        <taxon>Bacteria</taxon>
        <taxon>Bacillati</taxon>
        <taxon>Actinomycetota</taxon>
        <taxon>Actinomycetes</taxon>
        <taxon>Kitasatosporales</taxon>
        <taxon>Streptomycetaceae</taxon>
        <taxon>Streptomyces</taxon>
    </lineage>
</organism>
<keyword evidence="1" id="KW-0732">Signal</keyword>
<dbReference type="InterPro" id="IPR015943">
    <property type="entry name" value="WD40/YVTN_repeat-like_dom_sf"/>
</dbReference>
<protein>
    <submittedName>
        <fullName evidence="2">Virginiamycin B lyase</fullName>
    </submittedName>
</protein>